<protein>
    <submittedName>
        <fullName evidence="1">Uncharacterized protein</fullName>
    </submittedName>
</protein>
<dbReference type="EMBL" id="RCML01000331">
    <property type="protein sequence ID" value="KAG2980543.1"/>
    <property type="molecule type" value="Genomic_DNA"/>
</dbReference>
<proteinExistence type="predicted"/>
<comment type="caution">
    <text evidence="1">The sequence shown here is derived from an EMBL/GenBank/DDBJ whole genome shotgun (WGS) entry which is preliminary data.</text>
</comment>
<evidence type="ECO:0000313" key="2">
    <source>
        <dbReference type="Proteomes" id="UP000697107"/>
    </source>
</evidence>
<gene>
    <name evidence="1" type="ORF">PC118_g11118</name>
</gene>
<reference evidence="1" key="1">
    <citation type="submission" date="2018-10" db="EMBL/GenBank/DDBJ databases">
        <title>Effector identification in a new, highly contiguous assembly of the strawberry crown rot pathogen Phytophthora cactorum.</title>
        <authorList>
            <person name="Armitage A.D."/>
            <person name="Nellist C.F."/>
            <person name="Bates H."/>
            <person name="Vickerstaff R.J."/>
            <person name="Harrison R.J."/>
        </authorList>
    </citation>
    <scope>NUCLEOTIDE SEQUENCE</scope>
    <source>
        <strain evidence="1">P415</strain>
    </source>
</reference>
<dbReference type="Proteomes" id="UP000697107">
    <property type="component" value="Unassembled WGS sequence"/>
</dbReference>
<evidence type="ECO:0000313" key="1">
    <source>
        <dbReference type="EMBL" id="KAG2980543.1"/>
    </source>
</evidence>
<name>A0A8T1FVS2_9STRA</name>
<dbReference type="AlphaFoldDB" id="A0A8T1FVS2"/>
<sequence length="66" mass="7213">MNSLRADLRVIIENSRPLFAKAALEYARKNPMDDNADLATYMNSMASMLVNYGTIAVNHGYSTGSG</sequence>
<organism evidence="1 2">
    <name type="scientific">Phytophthora cactorum</name>
    <dbReference type="NCBI Taxonomy" id="29920"/>
    <lineage>
        <taxon>Eukaryota</taxon>
        <taxon>Sar</taxon>
        <taxon>Stramenopiles</taxon>
        <taxon>Oomycota</taxon>
        <taxon>Peronosporomycetes</taxon>
        <taxon>Peronosporales</taxon>
        <taxon>Peronosporaceae</taxon>
        <taxon>Phytophthora</taxon>
    </lineage>
</organism>
<accession>A0A8T1FVS2</accession>